<dbReference type="Proteomes" id="UP000822688">
    <property type="component" value="Chromosome 11"/>
</dbReference>
<dbReference type="EMBL" id="CM026432">
    <property type="protein sequence ID" value="KAG0556862.1"/>
    <property type="molecule type" value="Genomic_DNA"/>
</dbReference>
<proteinExistence type="predicted"/>
<name>A0A8T0GI92_CERPU</name>
<evidence type="ECO:0000313" key="2">
    <source>
        <dbReference type="Proteomes" id="UP000822688"/>
    </source>
</evidence>
<evidence type="ECO:0000313" key="1">
    <source>
        <dbReference type="EMBL" id="KAG0556862.1"/>
    </source>
</evidence>
<dbReference type="AlphaFoldDB" id="A0A8T0GI92"/>
<organism evidence="1 2">
    <name type="scientific">Ceratodon purpureus</name>
    <name type="common">Fire moss</name>
    <name type="synonym">Dicranum purpureum</name>
    <dbReference type="NCBI Taxonomy" id="3225"/>
    <lineage>
        <taxon>Eukaryota</taxon>
        <taxon>Viridiplantae</taxon>
        <taxon>Streptophyta</taxon>
        <taxon>Embryophyta</taxon>
        <taxon>Bryophyta</taxon>
        <taxon>Bryophytina</taxon>
        <taxon>Bryopsida</taxon>
        <taxon>Dicranidae</taxon>
        <taxon>Pseudoditrichales</taxon>
        <taxon>Ditrichaceae</taxon>
        <taxon>Ceratodon</taxon>
    </lineage>
</organism>
<reference evidence="1 2" key="1">
    <citation type="submission" date="2020-06" db="EMBL/GenBank/DDBJ databases">
        <title>WGS assembly of Ceratodon purpureus strain R40.</title>
        <authorList>
            <person name="Carey S.B."/>
            <person name="Jenkins J."/>
            <person name="Shu S."/>
            <person name="Lovell J.T."/>
            <person name="Sreedasyam A."/>
            <person name="Maumus F."/>
            <person name="Tiley G.P."/>
            <person name="Fernandez-Pozo N."/>
            <person name="Barry K."/>
            <person name="Chen C."/>
            <person name="Wang M."/>
            <person name="Lipzen A."/>
            <person name="Daum C."/>
            <person name="Saski C.A."/>
            <person name="Payton A.C."/>
            <person name="Mcbreen J.C."/>
            <person name="Conrad R.E."/>
            <person name="Kollar L.M."/>
            <person name="Olsson S."/>
            <person name="Huttunen S."/>
            <person name="Landis J.B."/>
            <person name="Wickett N.J."/>
            <person name="Johnson M.G."/>
            <person name="Rensing S.A."/>
            <person name="Grimwood J."/>
            <person name="Schmutz J."/>
            <person name="Mcdaniel S.F."/>
        </authorList>
    </citation>
    <scope>NUCLEOTIDE SEQUENCE [LARGE SCALE GENOMIC DNA]</scope>
    <source>
        <strain evidence="1 2">R40</strain>
    </source>
</reference>
<accession>A0A8T0GI92</accession>
<protein>
    <submittedName>
        <fullName evidence="1">Uncharacterized protein</fullName>
    </submittedName>
</protein>
<comment type="caution">
    <text evidence="1">The sequence shown here is derived from an EMBL/GenBank/DDBJ whole genome shotgun (WGS) entry which is preliminary data.</text>
</comment>
<gene>
    <name evidence="1" type="ORF">KC19_11G084700</name>
</gene>
<sequence length="53" mass="6152">MNHEVYTGHRLYGTLHWISSEQIHKTEGEHRQTELTRNPGGLRSVCSSACRTW</sequence>
<keyword evidence="2" id="KW-1185">Reference proteome</keyword>